<keyword evidence="10 13" id="KW-1133">Transmembrane helix</keyword>
<feature type="transmembrane region" description="Helical" evidence="13">
    <location>
        <begin position="70"/>
        <end position="88"/>
    </location>
</feature>
<feature type="transmembrane region" description="Helical" evidence="13">
    <location>
        <begin position="6"/>
        <end position="28"/>
    </location>
</feature>
<gene>
    <name evidence="14" type="ORF">H9968_04910</name>
</gene>
<reference evidence="14" key="2">
    <citation type="submission" date="2021-04" db="EMBL/GenBank/DDBJ databases">
        <authorList>
            <person name="Gilroy R."/>
        </authorList>
    </citation>
    <scope>NUCLEOTIDE SEQUENCE</scope>
    <source>
        <strain evidence="14">CHK179-28034</strain>
    </source>
</reference>
<evidence type="ECO:0000256" key="7">
    <source>
        <dbReference type="ARBA" id="ARBA00022692"/>
    </source>
</evidence>
<dbReference type="PANTHER" id="PTHR43298">
    <property type="entry name" value="MULTIDRUG RESISTANCE PROTEIN NORM-RELATED"/>
    <property type="match status" value="1"/>
</dbReference>
<dbReference type="GO" id="GO:0005886">
    <property type="term" value="C:plasma membrane"/>
    <property type="evidence" value="ECO:0007669"/>
    <property type="project" value="UniProtKB-SubCell"/>
</dbReference>
<dbReference type="EMBL" id="DXBR01000047">
    <property type="protein sequence ID" value="HIZ39257.1"/>
    <property type="molecule type" value="Genomic_DNA"/>
</dbReference>
<comment type="similarity">
    <text evidence="3">Belongs to the multi antimicrobial extrusion (MATE) (TC 2.A.66.1) family.</text>
</comment>
<comment type="subcellular location">
    <subcellularLocation>
        <location evidence="2">Cell membrane</location>
        <topology evidence="2">Multi-pass membrane protein</topology>
    </subcellularLocation>
</comment>
<feature type="transmembrane region" description="Helical" evidence="13">
    <location>
        <begin position="40"/>
        <end position="64"/>
    </location>
</feature>
<dbReference type="PANTHER" id="PTHR43298:SF2">
    <property type="entry name" value="FMN_FAD EXPORTER YEEO-RELATED"/>
    <property type="match status" value="1"/>
</dbReference>
<proteinExistence type="inferred from homology"/>
<protein>
    <recommendedName>
        <fullName evidence="4">Probable multidrug resistance protein NorM</fullName>
    </recommendedName>
    <alternativeName>
        <fullName evidence="12">Multidrug-efflux transporter</fullName>
    </alternativeName>
</protein>
<dbReference type="GO" id="GO:0042910">
    <property type="term" value="F:xenobiotic transmembrane transporter activity"/>
    <property type="evidence" value="ECO:0007669"/>
    <property type="project" value="InterPro"/>
</dbReference>
<accession>A0A9D2EL67</accession>
<dbReference type="InterPro" id="IPR050222">
    <property type="entry name" value="MATE_MdtK"/>
</dbReference>
<comment type="caution">
    <text evidence="14">The sequence shown here is derived from an EMBL/GenBank/DDBJ whole genome shotgun (WGS) entry which is preliminary data.</text>
</comment>
<keyword evidence="11 13" id="KW-0472">Membrane</keyword>
<dbReference type="AlphaFoldDB" id="A0A9D2EL67"/>
<evidence type="ECO:0000256" key="5">
    <source>
        <dbReference type="ARBA" id="ARBA00022448"/>
    </source>
</evidence>
<keyword evidence="6" id="KW-1003">Cell membrane</keyword>
<organism evidence="14 15">
    <name type="scientific">Candidatus Anaerobutyricum stercoris</name>
    <dbReference type="NCBI Taxonomy" id="2838457"/>
    <lineage>
        <taxon>Bacteria</taxon>
        <taxon>Bacillati</taxon>
        <taxon>Bacillota</taxon>
        <taxon>Clostridia</taxon>
        <taxon>Lachnospirales</taxon>
        <taxon>Lachnospiraceae</taxon>
        <taxon>Anaerobutyricum</taxon>
    </lineage>
</organism>
<dbReference type="GO" id="GO:0008360">
    <property type="term" value="P:regulation of cell shape"/>
    <property type="evidence" value="ECO:0007669"/>
    <property type="project" value="UniProtKB-KW"/>
</dbReference>
<sequence>MPDEVYPLALLYIRIYLIGMPAILLYNFEAAIFRSIGETRVPLLALTVAGVLNVILNLFFVIVLHMTVNGVAIATVLSNVVSSVLLFIKLRKSDTFIHVEVKDIKFHREAFIRIMSIGLPAGIQSAAYNIEVFAYDVLNSFSQACTTFVGQNYGAGKIGRCKRTLALCLVEDAIASALSIVLILFAGRFLLSIFNNDPEVIELGYTRLVIIFIAYIFSMMYEVMSGYLRGFGISVVPAVITTVGVCVVRIIWINVVFPMNRTFQTIMTAFPVSLALTAVGIFITLIIYRPSRRFAGKKGINTAA</sequence>
<feature type="transmembrane region" description="Helical" evidence="13">
    <location>
        <begin position="269"/>
        <end position="288"/>
    </location>
</feature>
<evidence type="ECO:0000313" key="14">
    <source>
        <dbReference type="EMBL" id="HIZ39257.1"/>
    </source>
</evidence>
<dbReference type="InterPro" id="IPR004268">
    <property type="entry name" value="MurJ"/>
</dbReference>
<dbReference type="InterPro" id="IPR002528">
    <property type="entry name" value="MATE_fam"/>
</dbReference>
<name>A0A9D2EL67_9FIRM</name>
<dbReference type="Pfam" id="PF03023">
    <property type="entry name" value="MurJ"/>
    <property type="match status" value="1"/>
</dbReference>
<keyword evidence="7 13" id="KW-0812">Transmembrane</keyword>
<evidence type="ECO:0000256" key="2">
    <source>
        <dbReference type="ARBA" id="ARBA00004651"/>
    </source>
</evidence>
<evidence type="ECO:0000256" key="13">
    <source>
        <dbReference type="SAM" id="Phobius"/>
    </source>
</evidence>
<dbReference type="GO" id="GO:0015297">
    <property type="term" value="F:antiporter activity"/>
    <property type="evidence" value="ECO:0007669"/>
    <property type="project" value="InterPro"/>
</dbReference>
<evidence type="ECO:0000256" key="8">
    <source>
        <dbReference type="ARBA" id="ARBA00022960"/>
    </source>
</evidence>
<reference evidence="14" key="1">
    <citation type="journal article" date="2021" name="PeerJ">
        <title>Extensive microbial diversity within the chicken gut microbiome revealed by metagenomics and culture.</title>
        <authorList>
            <person name="Gilroy R."/>
            <person name="Ravi A."/>
            <person name="Getino M."/>
            <person name="Pursley I."/>
            <person name="Horton D.L."/>
            <person name="Alikhan N.F."/>
            <person name="Baker D."/>
            <person name="Gharbi K."/>
            <person name="Hall N."/>
            <person name="Watson M."/>
            <person name="Adriaenssens E.M."/>
            <person name="Foster-Nyarko E."/>
            <person name="Jarju S."/>
            <person name="Secka A."/>
            <person name="Antonio M."/>
            <person name="Oren A."/>
            <person name="Chaudhuri R.R."/>
            <person name="La Ragione R."/>
            <person name="Hildebrand F."/>
            <person name="Pallen M.J."/>
        </authorList>
    </citation>
    <scope>NUCLEOTIDE SEQUENCE</scope>
    <source>
        <strain evidence="14">CHK179-28034</strain>
    </source>
</reference>
<feature type="transmembrane region" description="Helical" evidence="13">
    <location>
        <begin position="235"/>
        <end position="257"/>
    </location>
</feature>
<feature type="transmembrane region" description="Helical" evidence="13">
    <location>
        <begin position="165"/>
        <end position="191"/>
    </location>
</feature>
<evidence type="ECO:0000313" key="15">
    <source>
        <dbReference type="Proteomes" id="UP000824049"/>
    </source>
</evidence>
<evidence type="ECO:0000256" key="3">
    <source>
        <dbReference type="ARBA" id="ARBA00010199"/>
    </source>
</evidence>
<keyword evidence="9" id="KW-0573">Peptidoglycan synthesis</keyword>
<evidence type="ECO:0000256" key="11">
    <source>
        <dbReference type="ARBA" id="ARBA00023136"/>
    </source>
</evidence>
<feature type="transmembrane region" description="Helical" evidence="13">
    <location>
        <begin position="203"/>
        <end position="223"/>
    </location>
</feature>
<dbReference type="Pfam" id="PF01554">
    <property type="entry name" value="MatE"/>
    <property type="match status" value="1"/>
</dbReference>
<evidence type="ECO:0000256" key="10">
    <source>
        <dbReference type="ARBA" id="ARBA00022989"/>
    </source>
</evidence>
<evidence type="ECO:0000256" key="12">
    <source>
        <dbReference type="ARBA" id="ARBA00031636"/>
    </source>
</evidence>
<dbReference type="GO" id="GO:0009252">
    <property type="term" value="P:peptidoglycan biosynthetic process"/>
    <property type="evidence" value="ECO:0007669"/>
    <property type="project" value="UniProtKB-KW"/>
</dbReference>
<keyword evidence="5" id="KW-0813">Transport</keyword>
<evidence type="ECO:0000256" key="9">
    <source>
        <dbReference type="ARBA" id="ARBA00022984"/>
    </source>
</evidence>
<comment type="function">
    <text evidence="1">Multidrug efflux pump.</text>
</comment>
<dbReference type="Proteomes" id="UP000824049">
    <property type="component" value="Unassembled WGS sequence"/>
</dbReference>
<evidence type="ECO:0000256" key="4">
    <source>
        <dbReference type="ARBA" id="ARBA00020268"/>
    </source>
</evidence>
<keyword evidence="8" id="KW-0133">Cell shape</keyword>
<evidence type="ECO:0000256" key="1">
    <source>
        <dbReference type="ARBA" id="ARBA00003408"/>
    </source>
</evidence>
<evidence type="ECO:0000256" key="6">
    <source>
        <dbReference type="ARBA" id="ARBA00022475"/>
    </source>
</evidence>